<protein>
    <submittedName>
        <fullName evidence="1">Uncharacterized protein</fullName>
    </submittedName>
</protein>
<sequence>MIHECQSNILHNEETCFCTVKWNLKKFLHNVETL</sequence>
<comment type="caution">
    <text evidence="1">The sequence shown here is derived from an EMBL/GenBank/DDBJ whole genome shotgun (WGS) entry which is preliminary data.</text>
</comment>
<gene>
    <name evidence="1" type="ORF">T11_3772</name>
</gene>
<proteinExistence type="predicted"/>
<dbReference type="Proteomes" id="UP000055024">
    <property type="component" value="Unassembled WGS sequence"/>
</dbReference>
<evidence type="ECO:0000313" key="1">
    <source>
        <dbReference type="EMBL" id="KRY94082.1"/>
    </source>
</evidence>
<organism evidence="1 2">
    <name type="scientific">Trichinella zimbabwensis</name>
    <dbReference type="NCBI Taxonomy" id="268475"/>
    <lineage>
        <taxon>Eukaryota</taxon>
        <taxon>Metazoa</taxon>
        <taxon>Ecdysozoa</taxon>
        <taxon>Nematoda</taxon>
        <taxon>Enoplea</taxon>
        <taxon>Dorylaimia</taxon>
        <taxon>Trichinellida</taxon>
        <taxon>Trichinellidae</taxon>
        <taxon>Trichinella</taxon>
    </lineage>
</organism>
<accession>A0A0V1G7L4</accession>
<keyword evidence="2" id="KW-1185">Reference proteome</keyword>
<dbReference type="EMBL" id="JYDP01005612">
    <property type="protein sequence ID" value="KRY94082.1"/>
    <property type="molecule type" value="Genomic_DNA"/>
</dbReference>
<reference evidence="1 2" key="1">
    <citation type="submission" date="2015-01" db="EMBL/GenBank/DDBJ databases">
        <title>Evolution of Trichinella species and genotypes.</title>
        <authorList>
            <person name="Korhonen P.K."/>
            <person name="Edoardo P."/>
            <person name="Giuseppe L.R."/>
            <person name="Gasser R.B."/>
        </authorList>
    </citation>
    <scope>NUCLEOTIDE SEQUENCE [LARGE SCALE GENOMIC DNA]</scope>
    <source>
        <strain evidence="1">ISS1029</strain>
    </source>
</reference>
<evidence type="ECO:0000313" key="2">
    <source>
        <dbReference type="Proteomes" id="UP000055024"/>
    </source>
</evidence>
<name>A0A0V1G7L4_9BILA</name>
<dbReference type="AlphaFoldDB" id="A0A0V1G7L4"/>